<organism evidence="1 2">
    <name type="scientific">Stieleria marina</name>
    <dbReference type="NCBI Taxonomy" id="1930275"/>
    <lineage>
        <taxon>Bacteria</taxon>
        <taxon>Pseudomonadati</taxon>
        <taxon>Planctomycetota</taxon>
        <taxon>Planctomycetia</taxon>
        <taxon>Pirellulales</taxon>
        <taxon>Pirellulaceae</taxon>
        <taxon>Stieleria</taxon>
    </lineage>
</organism>
<keyword evidence="2" id="KW-1185">Reference proteome</keyword>
<name>A0A517NUN6_9BACT</name>
<evidence type="ECO:0000313" key="1">
    <source>
        <dbReference type="EMBL" id="QDT10813.1"/>
    </source>
</evidence>
<evidence type="ECO:0000313" key="2">
    <source>
        <dbReference type="Proteomes" id="UP000319817"/>
    </source>
</evidence>
<protein>
    <submittedName>
        <fullName evidence="1">Uncharacterized protein</fullName>
    </submittedName>
</protein>
<sequence length="35" mass="4171">MTRCVYWGTWSNNRIARSNDSSNLHDEEISHLYIT</sequence>
<dbReference type="EMBL" id="CP036526">
    <property type="protein sequence ID" value="QDT10813.1"/>
    <property type="molecule type" value="Genomic_DNA"/>
</dbReference>
<dbReference type="Proteomes" id="UP000319817">
    <property type="component" value="Chromosome"/>
</dbReference>
<proteinExistence type="predicted"/>
<gene>
    <name evidence="1" type="ORF">K239x_28040</name>
</gene>
<dbReference type="AlphaFoldDB" id="A0A517NUN6"/>
<reference evidence="1 2" key="1">
    <citation type="submission" date="2019-02" db="EMBL/GenBank/DDBJ databases">
        <title>Deep-cultivation of Planctomycetes and their phenomic and genomic characterization uncovers novel biology.</title>
        <authorList>
            <person name="Wiegand S."/>
            <person name="Jogler M."/>
            <person name="Boedeker C."/>
            <person name="Pinto D."/>
            <person name="Vollmers J."/>
            <person name="Rivas-Marin E."/>
            <person name="Kohn T."/>
            <person name="Peeters S.H."/>
            <person name="Heuer A."/>
            <person name="Rast P."/>
            <person name="Oberbeckmann S."/>
            <person name="Bunk B."/>
            <person name="Jeske O."/>
            <person name="Meyerdierks A."/>
            <person name="Storesund J.E."/>
            <person name="Kallscheuer N."/>
            <person name="Luecker S."/>
            <person name="Lage O.M."/>
            <person name="Pohl T."/>
            <person name="Merkel B.J."/>
            <person name="Hornburger P."/>
            <person name="Mueller R.-W."/>
            <person name="Bruemmer F."/>
            <person name="Labrenz M."/>
            <person name="Spormann A.M."/>
            <person name="Op den Camp H."/>
            <person name="Overmann J."/>
            <person name="Amann R."/>
            <person name="Jetten M.S.M."/>
            <person name="Mascher T."/>
            <person name="Medema M.H."/>
            <person name="Devos D.P."/>
            <person name="Kaster A.-K."/>
            <person name="Ovreas L."/>
            <person name="Rohde M."/>
            <person name="Galperin M.Y."/>
            <person name="Jogler C."/>
        </authorList>
    </citation>
    <scope>NUCLEOTIDE SEQUENCE [LARGE SCALE GENOMIC DNA]</scope>
    <source>
        <strain evidence="1 2">K23_9</strain>
    </source>
</reference>
<accession>A0A517NUN6</accession>